<protein>
    <submittedName>
        <fullName evidence="2">Uncharacterized protein</fullName>
    </submittedName>
</protein>
<dbReference type="EMBL" id="JAFLND010000002">
    <property type="protein sequence ID" value="MBO0330879.1"/>
    <property type="molecule type" value="Genomic_DNA"/>
</dbReference>
<accession>A0ABS3EXI1</accession>
<gene>
    <name evidence="2" type="ORF">J0X13_09975</name>
</gene>
<evidence type="ECO:0000313" key="2">
    <source>
        <dbReference type="EMBL" id="MBO0330879.1"/>
    </source>
</evidence>
<dbReference type="Proteomes" id="UP000664163">
    <property type="component" value="Unassembled WGS sequence"/>
</dbReference>
<feature type="transmembrane region" description="Helical" evidence="1">
    <location>
        <begin position="70"/>
        <end position="92"/>
    </location>
</feature>
<proteinExistence type="predicted"/>
<comment type="caution">
    <text evidence="2">The sequence shown here is derived from an EMBL/GenBank/DDBJ whole genome shotgun (WGS) entry which is preliminary data.</text>
</comment>
<name>A0ABS3EXI1_9FLAO</name>
<keyword evidence="1" id="KW-0812">Transmembrane</keyword>
<evidence type="ECO:0000313" key="3">
    <source>
        <dbReference type="Proteomes" id="UP000664163"/>
    </source>
</evidence>
<evidence type="ECO:0000256" key="1">
    <source>
        <dbReference type="SAM" id="Phobius"/>
    </source>
</evidence>
<keyword evidence="1" id="KW-1133">Transmembrane helix</keyword>
<keyword evidence="3" id="KW-1185">Reference proteome</keyword>
<organism evidence="2 3">
    <name type="scientific">[Muricauda] lutisoli</name>
    <dbReference type="NCBI Taxonomy" id="2816035"/>
    <lineage>
        <taxon>Bacteria</taxon>
        <taxon>Pseudomonadati</taxon>
        <taxon>Bacteroidota</taxon>
        <taxon>Flavobacteriia</taxon>
        <taxon>Flavobacteriales</taxon>
        <taxon>Flavobacteriaceae</taxon>
        <taxon>Allomuricauda</taxon>
    </lineage>
</organism>
<sequence>MNRKKLVAQLSYVFKDHTGRQFKGCDKKVLEIEEAVFPAENPELEIMYLPNDVDTSRIVENLESNTFSRFLNIIYMIVVFNFSVLFVIQFYLTVFDA</sequence>
<reference evidence="2 3" key="1">
    <citation type="submission" date="2021-03" db="EMBL/GenBank/DDBJ databases">
        <title>Muricauda sp. CAU 1631 isolated from Incheon.</title>
        <authorList>
            <person name="Kim W."/>
        </authorList>
    </citation>
    <scope>NUCLEOTIDE SEQUENCE [LARGE SCALE GENOMIC DNA]</scope>
    <source>
        <strain evidence="2 3">CAU 1631</strain>
    </source>
</reference>
<dbReference type="RefSeq" id="WP_207071280.1">
    <property type="nucleotide sequence ID" value="NZ_JAFLND010000002.1"/>
</dbReference>
<keyword evidence="1" id="KW-0472">Membrane</keyword>